<proteinExistence type="predicted"/>
<evidence type="ECO:0000313" key="2">
    <source>
        <dbReference type="Proteomes" id="UP000799423"/>
    </source>
</evidence>
<organism evidence="1 2">
    <name type="scientific">Plenodomus tracheiphilus IPT5</name>
    <dbReference type="NCBI Taxonomy" id="1408161"/>
    <lineage>
        <taxon>Eukaryota</taxon>
        <taxon>Fungi</taxon>
        <taxon>Dikarya</taxon>
        <taxon>Ascomycota</taxon>
        <taxon>Pezizomycotina</taxon>
        <taxon>Dothideomycetes</taxon>
        <taxon>Pleosporomycetidae</taxon>
        <taxon>Pleosporales</taxon>
        <taxon>Pleosporineae</taxon>
        <taxon>Leptosphaeriaceae</taxon>
        <taxon>Plenodomus</taxon>
    </lineage>
</organism>
<dbReference type="Proteomes" id="UP000799423">
    <property type="component" value="Unassembled WGS sequence"/>
</dbReference>
<dbReference type="OrthoDB" id="3728409at2759"/>
<name>A0A6A7B251_9PLEO</name>
<reference evidence="1" key="1">
    <citation type="submission" date="2020-01" db="EMBL/GenBank/DDBJ databases">
        <authorList>
            <consortium name="DOE Joint Genome Institute"/>
            <person name="Haridas S."/>
            <person name="Albert R."/>
            <person name="Binder M."/>
            <person name="Bloem J."/>
            <person name="Labutti K."/>
            <person name="Salamov A."/>
            <person name="Andreopoulos B."/>
            <person name="Baker S.E."/>
            <person name="Barry K."/>
            <person name="Bills G."/>
            <person name="Bluhm B.H."/>
            <person name="Cannon C."/>
            <person name="Castanera R."/>
            <person name="Culley D.E."/>
            <person name="Daum C."/>
            <person name="Ezra D."/>
            <person name="Gonzalez J.B."/>
            <person name="Henrissat B."/>
            <person name="Kuo A."/>
            <person name="Liang C."/>
            <person name="Lipzen A."/>
            <person name="Lutzoni F."/>
            <person name="Magnuson J."/>
            <person name="Mondo S."/>
            <person name="Nolan M."/>
            <person name="Ohm R."/>
            <person name="Pangilinan J."/>
            <person name="Park H.-J."/>
            <person name="Ramirez L."/>
            <person name="Alfaro M."/>
            <person name="Sun H."/>
            <person name="Tritt A."/>
            <person name="Yoshinaga Y."/>
            <person name="Zwiers L.-H."/>
            <person name="Turgeon B.G."/>
            <person name="Goodwin S.B."/>
            <person name="Spatafora J.W."/>
            <person name="Crous P.W."/>
            <person name="Grigoriev I.V."/>
        </authorList>
    </citation>
    <scope>NUCLEOTIDE SEQUENCE</scope>
    <source>
        <strain evidence="1">IPT5</strain>
    </source>
</reference>
<dbReference type="EMBL" id="MU006311">
    <property type="protein sequence ID" value="KAF2849596.1"/>
    <property type="molecule type" value="Genomic_DNA"/>
</dbReference>
<evidence type="ECO:0000313" key="1">
    <source>
        <dbReference type="EMBL" id="KAF2849596.1"/>
    </source>
</evidence>
<protein>
    <submittedName>
        <fullName evidence="1">Uncharacterized protein</fullName>
    </submittedName>
</protein>
<accession>A0A6A7B251</accession>
<sequence>MPRFLRRIFSNENPFRTPPTATRDDIQRSRRVLVRNSTAPLEVNWRTSFLYLETNAHAEEHTALRDGGTSVADSASQPILASRHEAEQAQPRARRRLSCREIDASFKMKQGYDLKKIRTLGSYGTRLRTYWRALSSRLFAQPVGDFTIETRSHCQAVVVPISNIVFQGSVSRTNNSKKAISRNYLLYVDFSSYLVARM</sequence>
<dbReference type="AlphaFoldDB" id="A0A6A7B251"/>
<gene>
    <name evidence="1" type="ORF">T440DRAFT_480113</name>
</gene>
<keyword evidence="2" id="KW-1185">Reference proteome</keyword>